<proteinExistence type="predicted"/>
<keyword evidence="2" id="KW-1185">Reference proteome</keyword>
<comment type="caution">
    <text evidence="1">The sequence shown here is derived from an EMBL/GenBank/DDBJ whole genome shotgun (WGS) entry which is preliminary data.</text>
</comment>
<evidence type="ECO:0008006" key="3">
    <source>
        <dbReference type="Google" id="ProtNLM"/>
    </source>
</evidence>
<name>A0A3E2GRA7_SCYLI</name>
<dbReference type="AlphaFoldDB" id="A0A3E2GRA7"/>
<protein>
    <recommendedName>
        <fullName evidence="3">HTH psq-type domain-containing protein</fullName>
    </recommendedName>
</protein>
<gene>
    <name evidence="1" type="ORF">B7463_g12707</name>
</gene>
<feature type="non-terminal residue" evidence="1">
    <location>
        <position position="1"/>
    </location>
</feature>
<dbReference type="OrthoDB" id="4324149at2759"/>
<accession>A0A3E2GRA7</accession>
<feature type="non-terminal residue" evidence="1">
    <location>
        <position position="108"/>
    </location>
</feature>
<dbReference type="Proteomes" id="UP000258309">
    <property type="component" value="Unassembled WGS sequence"/>
</dbReference>
<evidence type="ECO:0000313" key="2">
    <source>
        <dbReference type="Proteomes" id="UP000258309"/>
    </source>
</evidence>
<evidence type="ECO:0000313" key="1">
    <source>
        <dbReference type="EMBL" id="RFU23630.1"/>
    </source>
</evidence>
<organism evidence="1 2">
    <name type="scientific">Scytalidium lignicola</name>
    <name type="common">Hyphomycete</name>
    <dbReference type="NCBI Taxonomy" id="5539"/>
    <lineage>
        <taxon>Eukaryota</taxon>
        <taxon>Fungi</taxon>
        <taxon>Dikarya</taxon>
        <taxon>Ascomycota</taxon>
        <taxon>Pezizomycotina</taxon>
        <taxon>Leotiomycetes</taxon>
        <taxon>Leotiomycetes incertae sedis</taxon>
        <taxon>Scytalidium</taxon>
    </lineage>
</organism>
<dbReference type="EMBL" id="NCSJ02000695">
    <property type="protein sequence ID" value="RFU23630.1"/>
    <property type="molecule type" value="Genomic_DNA"/>
</dbReference>
<sequence length="108" mass="12284">MSTPIKECILRAKEWLAENPTESQSVAAKLFKVNRSTLNMAILRNNNVQHGGQNKILTASQEQAVHSFIKSYLKNGQLPTKDIIFGVICYIQKEGNRPPPSVSWFRKW</sequence>
<reference evidence="1 2" key="1">
    <citation type="submission" date="2018-05" db="EMBL/GenBank/DDBJ databases">
        <title>Draft genome sequence of Scytalidium lignicola DSM 105466, a ubiquitous saprotrophic fungus.</title>
        <authorList>
            <person name="Buettner E."/>
            <person name="Gebauer A.M."/>
            <person name="Hofrichter M."/>
            <person name="Liers C."/>
            <person name="Kellner H."/>
        </authorList>
    </citation>
    <scope>NUCLEOTIDE SEQUENCE [LARGE SCALE GENOMIC DNA]</scope>
    <source>
        <strain evidence="1 2">DSM 105466</strain>
    </source>
</reference>